<keyword evidence="11" id="KW-0804">Transcription</keyword>
<comment type="subcellular location">
    <subcellularLocation>
        <location evidence="1">Nucleus</location>
    </subcellularLocation>
</comment>
<reference evidence="18" key="1">
    <citation type="submission" date="2020-01" db="EMBL/GenBank/DDBJ databases">
        <title>Development of genomics and gene disruption for Polysphondylium violaceum indicates a role for the polyketide synthase stlB in stalk morphogenesis.</title>
        <authorList>
            <person name="Narita B."/>
            <person name="Kawabe Y."/>
            <person name="Kin K."/>
            <person name="Saito T."/>
            <person name="Gibbs R."/>
            <person name="Kuspa A."/>
            <person name="Muzny D."/>
            <person name="Queller D."/>
            <person name="Richards S."/>
            <person name="Strassman J."/>
            <person name="Sucgang R."/>
            <person name="Worley K."/>
            <person name="Schaap P."/>
        </authorList>
    </citation>
    <scope>NUCLEOTIDE SEQUENCE</scope>
    <source>
        <strain evidence="18">QSvi11</strain>
    </source>
</reference>
<evidence type="ECO:0000256" key="8">
    <source>
        <dbReference type="ARBA" id="ARBA00022833"/>
    </source>
</evidence>
<dbReference type="Gene3D" id="1.10.10.10">
    <property type="entry name" value="Winged helix-like DNA-binding domain superfamily/Winged helix DNA-binding domain"/>
    <property type="match status" value="1"/>
</dbReference>
<dbReference type="Pfam" id="PF01853">
    <property type="entry name" value="MOZ_SAS"/>
    <property type="match status" value="1"/>
</dbReference>
<feature type="compositionally biased region" description="Polar residues" evidence="16">
    <location>
        <begin position="1"/>
        <end position="28"/>
    </location>
</feature>
<evidence type="ECO:0000256" key="11">
    <source>
        <dbReference type="ARBA" id="ARBA00023163"/>
    </source>
</evidence>
<dbReference type="Proteomes" id="UP000695562">
    <property type="component" value="Unassembled WGS sequence"/>
</dbReference>
<comment type="caution">
    <text evidence="18">The sequence shown here is derived from an EMBL/GenBank/DDBJ whole genome shotgun (WGS) entry which is preliminary data.</text>
</comment>
<keyword evidence="8" id="KW-0862">Zinc</keyword>
<evidence type="ECO:0000256" key="10">
    <source>
        <dbReference type="ARBA" id="ARBA00023015"/>
    </source>
</evidence>
<keyword evidence="13" id="KW-0539">Nucleus</keyword>
<feature type="region of interest" description="Disordered" evidence="16">
    <location>
        <begin position="1"/>
        <end position="50"/>
    </location>
</feature>
<keyword evidence="9" id="KW-0007">Acetylation</keyword>
<evidence type="ECO:0000256" key="6">
    <source>
        <dbReference type="ARBA" id="ARBA00022763"/>
    </source>
</evidence>
<name>A0A8J4PWY2_9MYCE</name>
<sequence>MVSSSSATETNINSPNDSNVPDGSSSRSKVGENGSKKQTNTTTTTKTTTAAMGENGAKDIKLEKGTIIFCKWRDDQYHKCEILDKRESESGTPEYYVHYHEYNRRLDEWVDDSKFDFSRIEVDSNNNKHSATATESHGGEGTANGTGAPANKKNARINKRIFDEMNNTNQKGVDEEAKLSAMEKEHEEITKVKNINVVELGRYEIDAWYFSPYPEEFAKCDKLYLCEFCLKYMKKKTTLNRHMLKCDLRHPPGNEIYRNGNISMFEIDGRHNKIYCQNLCLLSKLFLDHKTLYYDVDPFLFYVMTESDSRGCHIVGYFSKEKDSPDGYNLACILTLPPYQRKGFGKLLISFSYELSKKESKIGTPEKPLSDLGLLSYRSYWTQVILEILRKHKGNISILDISNMTSIRTEDVISTLQSLQLIRYWKGQHIISITPKALEEHLKVYSKQTTKIEPKCIHWAPLNPPAKKQRSKGW</sequence>
<dbReference type="GO" id="GO:0005634">
    <property type="term" value="C:nucleus"/>
    <property type="evidence" value="ECO:0007669"/>
    <property type="project" value="UniProtKB-SubCell"/>
</dbReference>
<evidence type="ECO:0000256" key="2">
    <source>
        <dbReference type="ARBA" id="ARBA00010107"/>
    </source>
</evidence>
<dbReference type="InterPro" id="IPR040706">
    <property type="entry name" value="Zf-MYST"/>
</dbReference>
<evidence type="ECO:0000256" key="5">
    <source>
        <dbReference type="ARBA" id="ARBA00022723"/>
    </source>
</evidence>
<dbReference type="Gene3D" id="2.30.30.140">
    <property type="match status" value="1"/>
</dbReference>
<evidence type="ECO:0000259" key="17">
    <source>
        <dbReference type="PROSITE" id="PS51726"/>
    </source>
</evidence>
<keyword evidence="6" id="KW-0227">DNA damage</keyword>
<evidence type="ECO:0000256" key="12">
    <source>
        <dbReference type="ARBA" id="ARBA00023204"/>
    </source>
</evidence>
<dbReference type="SUPFAM" id="SSF55729">
    <property type="entry name" value="Acyl-CoA N-acyltransferases (Nat)"/>
    <property type="match status" value="1"/>
</dbReference>
<dbReference type="GO" id="GO:0006281">
    <property type="term" value="P:DNA repair"/>
    <property type="evidence" value="ECO:0007669"/>
    <property type="project" value="UniProtKB-KW"/>
</dbReference>
<evidence type="ECO:0000256" key="1">
    <source>
        <dbReference type="ARBA" id="ARBA00004123"/>
    </source>
</evidence>
<evidence type="ECO:0000256" key="9">
    <source>
        <dbReference type="ARBA" id="ARBA00022990"/>
    </source>
</evidence>
<keyword evidence="7" id="KW-0863">Zinc-finger</keyword>
<feature type="region of interest" description="Disordered" evidence="16">
    <location>
        <begin position="126"/>
        <end position="154"/>
    </location>
</feature>
<evidence type="ECO:0000256" key="7">
    <source>
        <dbReference type="ARBA" id="ARBA00022771"/>
    </source>
</evidence>
<dbReference type="SMART" id="SM00298">
    <property type="entry name" value="CHROMO"/>
    <property type="match status" value="1"/>
</dbReference>
<dbReference type="Pfam" id="PF11717">
    <property type="entry name" value="Tudor-knot"/>
    <property type="match status" value="1"/>
</dbReference>
<feature type="active site" description="Proton donor/acceptor" evidence="15">
    <location>
        <position position="366"/>
    </location>
</feature>
<feature type="domain" description="MYST-type HAT" evidence="17">
    <location>
        <begin position="190"/>
        <end position="461"/>
    </location>
</feature>
<dbReference type="GO" id="GO:0008270">
    <property type="term" value="F:zinc ion binding"/>
    <property type="evidence" value="ECO:0007669"/>
    <property type="project" value="UniProtKB-KW"/>
</dbReference>
<dbReference type="FunFam" id="1.10.10.10:FF:000022">
    <property type="entry name" value="Histone acetyltransferase"/>
    <property type="match status" value="1"/>
</dbReference>
<keyword evidence="12" id="KW-0234">DNA repair</keyword>
<evidence type="ECO:0000256" key="14">
    <source>
        <dbReference type="ARBA" id="ARBA00023315"/>
    </source>
</evidence>
<dbReference type="PANTHER" id="PTHR10615">
    <property type="entry name" value="HISTONE ACETYLTRANSFERASE"/>
    <property type="match status" value="1"/>
</dbReference>
<keyword evidence="4" id="KW-0808">Transferase</keyword>
<evidence type="ECO:0000256" key="15">
    <source>
        <dbReference type="PIRSR" id="PIRSR602717-51"/>
    </source>
</evidence>
<dbReference type="GO" id="GO:0004402">
    <property type="term" value="F:histone acetyltransferase activity"/>
    <property type="evidence" value="ECO:0007669"/>
    <property type="project" value="InterPro"/>
</dbReference>
<organism evidence="18 19">
    <name type="scientific">Polysphondylium violaceum</name>
    <dbReference type="NCBI Taxonomy" id="133409"/>
    <lineage>
        <taxon>Eukaryota</taxon>
        <taxon>Amoebozoa</taxon>
        <taxon>Evosea</taxon>
        <taxon>Eumycetozoa</taxon>
        <taxon>Dictyostelia</taxon>
        <taxon>Dictyosteliales</taxon>
        <taxon>Dictyosteliaceae</taxon>
        <taxon>Polysphondylium</taxon>
    </lineage>
</organism>
<protein>
    <recommendedName>
        <fullName evidence="3">histone acetyltransferase</fullName>
        <ecNumber evidence="3">2.3.1.48</ecNumber>
    </recommendedName>
</protein>
<dbReference type="InterPro" id="IPR000953">
    <property type="entry name" value="Chromo/chromo_shadow_dom"/>
</dbReference>
<evidence type="ECO:0000256" key="16">
    <source>
        <dbReference type="SAM" id="MobiDB-lite"/>
    </source>
</evidence>
<dbReference type="PANTHER" id="PTHR10615:SF219">
    <property type="entry name" value="HISTONE ACETYLTRANSFERASE KAT5"/>
    <property type="match status" value="1"/>
</dbReference>
<feature type="compositionally biased region" description="Polar residues" evidence="16">
    <location>
        <begin position="126"/>
        <end position="135"/>
    </location>
</feature>
<dbReference type="EC" id="2.3.1.48" evidence="3"/>
<dbReference type="OrthoDB" id="787137at2759"/>
<evidence type="ECO:0000313" key="19">
    <source>
        <dbReference type="Proteomes" id="UP000695562"/>
    </source>
</evidence>
<dbReference type="FunFam" id="3.40.630.30:FF:000002">
    <property type="entry name" value="Histone acetyltransferase"/>
    <property type="match status" value="1"/>
</dbReference>
<evidence type="ECO:0000256" key="4">
    <source>
        <dbReference type="ARBA" id="ARBA00022679"/>
    </source>
</evidence>
<dbReference type="FunFam" id="2.30.30.140:FF:000155">
    <property type="entry name" value="Histone acetyltransferase"/>
    <property type="match status" value="1"/>
</dbReference>
<dbReference type="GO" id="GO:0006355">
    <property type="term" value="P:regulation of DNA-templated transcription"/>
    <property type="evidence" value="ECO:0007669"/>
    <property type="project" value="InterPro"/>
</dbReference>
<dbReference type="Gene3D" id="3.40.630.30">
    <property type="match status" value="1"/>
</dbReference>
<dbReference type="AlphaFoldDB" id="A0A8J4PWY2"/>
<keyword evidence="10" id="KW-0805">Transcription regulation</keyword>
<dbReference type="Gene3D" id="3.30.60.60">
    <property type="entry name" value="N-acetyl transferase-like"/>
    <property type="match status" value="1"/>
</dbReference>
<dbReference type="InterPro" id="IPR025995">
    <property type="entry name" value="Tudor-knot"/>
</dbReference>
<dbReference type="InterPro" id="IPR016197">
    <property type="entry name" value="Chromo-like_dom_sf"/>
</dbReference>
<dbReference type="InterPro" id="IPR036388">
    <property type="entry name" value="WH-like_DNA-bd_sf"/>
</dbReference>
<dbReference type="EMBL" id="AJWJ01000149">
    <property type="protein sequence ID" value="KAF2074397.1"/>
    <property type="molecule type" value="Genomic_DNA"/>
</dbReference>
<dbReference type="InterPro" id="IPR002717">
    <property type="entry name" value="HAT_MYST-type"/>
</dbReference>
<evidence type="ECO:0000313" key="18">
    <source>
        <dbReference type="EMBL" id="KAF2074397.1"/>
    </source>
</evidence>
<keyword evidence="14" id="KW-0012">Acyltransferase</keyword>
<proteinExistence type="inferred from homology"/>
<evidence type="ECO:0000256" key="13">
    <source>
        <dbReference type="ARBA" id="ARBA00023242"/>
    </source>
</evidence>
<dbReference type="Pfam" id="PF17772">
    <property type="entry name" value="zf-MYST"/>
    <property type="match status" value="1"/>
</dbReference>
<gene>
    <name evidence="18" type="ORF">CYY_004293</name>
</gene>
<feature type="compositionally biased region" description="Low complexity" evidence="16">
    <location>
        <begin position="36"/>
        <end position="49"/>
    </location>
</feature>
<comment type="similarity">
    <text evidence="2">Belongs to the MYST (SAS/MOZ) family.</text>
</comment>
<keyword evidence="19" id="KW-1185">Reference proteome</keyword>
<dbReference type="SUPFAM" id="SSF54160">
    <property type="entry name" value="Chromo domain-like"/>
    <property type="match status" value="1"/>
</dbReference>
<dbReference type="FunFam" id="3.30.60.60:FF:000001">
    <property type="entry name" value="Histone acetyltransferase"/>
    <property type="match status" value="1"/>
</dbReference>
<dbReference type="PROSITE" id="PS51726">
    <property type="entry name" value="MYST_HAT"/>
    <property type="match status" value="1"/>
</dbReference>
<keyword evidence="5" id="KW-0479">Metal-binding</keyword>
<dbReference type="InterPro" id="IPR050603">
    <property type="entry name" value="MYST_HAT"/>
</dbReference>
<evidence type="ECO:0000256" key="3">
    <source>
        <dbReference type="ARBA" id="ARBA00013184"/>
    </source>
</evidence>
<accession>A0A8J4PWY2</accession>
<dbReference type="InterPro" id="IPR016181">
    <property type="entry name" value="Acyl_CoA_acyltransferase"/>
</dbReference>
<dbReference type="CDD" id="cd04301">
    <property type="entry name" value="NAT_SF"/>
    <property type="match status" value="1"/>
</dbReference>